<evidence type="ECO:0000313" key="12">
    <source>
        <dbReference type="Proteomes" id="UP000295525"/>
    </source>
</evidence>
<protein>
    <recommendedName>
        <fullName evidence="3 8">6-carboxy-5,6,7,8-tetrahydropterin synthase</fullName>
        <ecNumber evidence="8">4.-.-.-</ecNumber>
    </recommendedName>
</protein>
<feature type="active site" description="Charge relay system" evidence="9">
    <location>
        <position position="137"/>
    </location>
</feature>
<dbReference type="PANTHER" id="PTHR12589:SF7">
    <property type="entry name" value="6-PYRUVOYL TETRAHYDROBIOPTERIN SYNTHASE"/>
    <property type="match status" value="1"/>
</dbReference>
<comment type="cofactor">
    <cofactor evidence="8 10">
        <name>Zn(2+)</name>
        <dbReference type="ChEBI" id="CHEBI:29105"/>
    </cofactor>
    <text evidence="8 10">Binds 1 zinc ion per subunit.</text>
</comment>
<evidence type="ECO:0000256" key="4">
    <source>
        <dbReference type="ARBA" id="ARBA00022723"/>
    </source>
</evidence>
<accession>A0A4R3MFD0</accession>
<dbReference type="PANTHER" id="PTHR12589">
    <property type="entry name" value="PYRUVOYL TETRAHYDROBIOPTERIN SYNTHASE"/>
    <property type="match status" value="1"/>
</dbReference>
<dbReference type="Gene3D" id="3.30.479.10">
    <property type="entry name" value="6-pyruvoyl tetrahydropterin synthase/QueD"/>
    <property type="match status" value="1"/>
</dbReference>
<evidence type="ECO:0000256" key="2">
    <source>
        <dbReference type="ARBA" id="ARBA00008900"/>
    </source>
</evidence>
<dbReference type="GO" id="GO:0046872">
    <property type="term" value="F:metal ion binding"/>
    <property type="evidence" value="ECO:0007669"/>
    <property type="project" value="UniProtKB-KW"/>
</dbReference>
<name>A0A4R3MFD0_9BURK</name>
<evidence type="ECO:0000313" key="11">
    <source>
        <dbReference type="EMBL" id="TCT10947.1"/>
    </source>
</evidence>
<evidence type="ECO:0000256" key="5">
    <source>
        <dbReference type="ARBA" id="ARBA00022833"/>
    </source>
</evidence>
<comment type="similarity">
    <text evidence="2 8">Belongs to the PTPS family. QueD subfamily.</text>
</comment>
<organism evidence="11 12">
    <name type="scientific">Paralcaligenes ureilyticus</name>
    <dbReference type="NCBI Taxonomy" id="627131"/>
    <lineage>
        <taxon>Bacteria</taxon>
        <taxon>Pseudomonadati</taxon>
        <taxon>Pseudomonadota</taxon>
        <taxon>Betaproteobacteria</taxon>
        <taxon>Burkholderiales</taxon>
        <taxon>Alcaligenaceae</taxon>
        <taxon>Paralcaligenes</taxon>
    </lineage>
</organism>
<dbReference type="EC" id="4.-.-.-" evidence="8"/>
<keyword evidence="4 8" id="KW-0479">Metal-binding</keyword>
<dbReference type="PIRSF" id="PIRSF006113">
    <property type="entry name" value="PTP_synth"/>
    <property type="match status" value="1"/>
</dbReference>
<dbReference type="RefSeq" id="WP_132579375.1">
    <property type="nucleotide sequence ID" value="NZ_SMAJ01000001.1"/>
</dbReference>
<evidence type="ECO:0000256" key="3">
    <source>
        <dbReference type="ARBA" id="ARBA00018141"/>
    </source>
</evidence>
<dbReference type="GO" id="GO:0008616">
    <property type="term" value="P:tRNA queuosine(34) biosynthetic process"/>
    <property type="evidence" value="ECO:0007669"/>
    <property type="project" value="UniProtKB-KW"/>
</dbReference>
<dbReference type="OrthoDB" id="9804698at2"/>
<evidence type="ECO:0000256" key="9">
    <source>
        <dbReference type="PIRSR" id="PIRSR006113-1"/>
    </source>
</evidence>
<dbReference type="AlphaFoldDB" id="A0A4R3MFD0"/>
<dbReference type="UniPathway" id="UPA00391"/>
<dbReference type="NCBIfam" id="TIGR03367">
    <property type="entry name" value="queuosine_QueD"/>
    <property type="match status" value="1"/>
</dbReference>
<feature type="binding site" evidence="10">
    <location>
        <position position="27"/>
    </location>
    <ligand>
        <name>Zn(2+)</name>
        <dbReference type="ChEBI" id="CHEBI:29105"/>
    </ligand>
</feature>
<dbReference type="GO" id="GO:0070497">
    <property type="term" value="F:6-carboxytetrahydropterin synthase activity"/>
    <property type="evidence" value="ECO:0007669"/>
    <property type="project" value="UniProtKB-EC"/>
</dbReference>
<comment type="pathway">
    <text evidence="1 8">Purine metabolism; 7-cyano-7-deazaguanine biosynthesis.</text>
</comment>
<evidence type="ECO:0000256" key="8">
    <source>
        <dbReference type="PIRNR" id="PIRNR006113"/>
    </source>
</evidence>
<keyword evidence="5 8" id="KW-0862">Zinc</keyword>
<gene>
    <name evidence="11" type="ORF">EDC26_101169</name>
</gene>
<evidence type="ECO:0000256" key="10">
    <source>
        <dbReference type="PIRSR" id="PIRSR006113-2"/>
    </source>
</evidence>
<comment type="catalytic activity">
    <reaction evidence="7 8">
        <text>7,8-dihydroneopterin 3'-triphosphate + H2O = 6-carboxy-5,6,7,8-tetrahydropterin + triphosphate + acetaldehyde + 2 H(+)</text>
        <dbReference type="Rhea" id="RHEA:27966"/>
        <dbReference type="ChEBI" id="CHEBI:15343"/>
        <dbReference type="ChEBI" id="CHEBI:15377"/>
        <dbReference type="ChEBI" id="CHEBI:15378"/>
        <dbReference type="ChEBI" id="CHEBI:18036"/>
        <dbReference type="ChEBI" id="CHEBI:58462"/>
        <dbReference type="ChEBI" id="CHEBI:61032"/>
        <dbReference type="EC" id="4.1.2.50"/>
    </reaction>
</comment>
<evidence type="ECO:0000256" key="7">
    <source>
        <dbReference type="ARBA" id="ARBA00048807"/>
    </source>
</evidence>
<evidence type="ECO:0000256" key="1">
    <source>
        <dbReference type="ARBA" id="ARBA00005061"/>
    </source>
</evidence>
<dbReference type="SUPFAM" id="SSF55620">
    <property type="entry name" value="Tetrahydrobiopterin biosynthesis enzymes-like"/>
    <property type="match status" value="1"/>
</dbReference>
<keyword evidence="12" id="KW-1185">Reference proteome</keyword>
<comment type="caution">
    <text evidence="11">The sequence shown here is derived from an EMBL/GenBank/DDBJ whole genome shotgun (WGS) entry which is preliminary data.</text>
</comment>
<feature type="active site" description="Proton acceptor" evidence="9">
    <location>
        <position position="23"/>
    </location>
</feature>
<keyword evidence="6 8" id="KW-0456">Lyase</keyword>
<reference evidence="11 12" key="1">
    <citation type="submission" date="2019-03" db="EMBL/GenBank/DDBJ databases">
        <title>Genomic Encyclopedia of Type Strains, Phase IV (KMG-IV): sequencing the most valuable type-strain genomes for metagenomic binning, comparative biology and taxonomic classification.</title>
        <authorList>
            <person name="Goeker M."/>
        </authorList>
    </citation>
    <scope>NUCLEOTIDE SEQUENCE [LARGE SCALE GENOMIC DNA]</scope>
    <source>
        <strain evidence="11 12">DSM 24591</strain>
    </source>
</reference>
<feature type="active site" description="Charge relay system" evidence="9">
    <location>
        <position position="73"/>
    </location>
</feature>
<dbReference type="InterPro" id="IPR038418">
    <property type="entry name" value="6-PTP_synth/QueD_sf"/>
</dbReference>
<sequence>MLTITKRLEFDAGHRIPDHKSKCRNLHGHRYALEITLQGEPIDSPGASDNGMLMDFSDVKQIAMEHLVDIWDHAFLVYEGDSLMQLLLSGLPDHKTVVVPQIPTVENLAIIAYQILAPRYRQRFGAKLQLAKIRLYETPTSWADYTASN</sequence>
<evidence type="ECO:0000256" key="6">
    <source>
        <dbReference type="ARBA" id="ARBA00023239"/>
    </source>
</evidence>
<dbReference type="Pfam" id="PF01242">
    <property type="entry name" value="PTPS"/>
    <property type="match status" value="1"/>
</dbReference>
<feature type="binding site" evidence="10">
    <location>
        <position position="14"/>
    </location>
    <ligand>
        <name>Zn(2+)</name>
        <dbReference type="ChEBI" id="CHEBI:29105"/>
    </ligand>
</feature>
<proteinExistence type="inferred from homology"/>
<keyword evidence="8" id="KW-0671">Queuosine biosynthesis</keyword>
<feature type="binding site" evidence="10">
    <location>
        <position position="29"/>
    </location>
    <ligand>
        <name>Zn(2+)</name>
        <dbReference type="ChEBI" id="CHEBI:29105"/>
    </ligand>
</feature>
<dbReference type="EMBL" id="SMAJ01000001">
    <property type="protein sequence ID" value="TCT10947.1"/>
    <property type="molecule type" value="Genomic_DNA"/>
</dbReference>
<dbReference type="InterPro" id="IPR007115">
    <property type="entry name" value="6-PTP_synth/QueD"/>
</dbReference>
<dbReference type="Proteomes" id="UP000295525">
    <property type="component" value="Unassembled WGS sequence"/>
</dbReference>